<organism evidence="1 2">
    <name type="scientific">Melastoma candidum</name>
    <dbReference type="NCBI Taxonomy" id="119954"/>
    <lineage>
        <taxon>Eukaryota</taxon>
        <taxon>Viridiplantae</taxon>
        <taxon>Streptophyta</taxon>
        <taxon>Embryophyta</taxon>
        <taxon>Tracheophyta</taxon>
        <taxon>Spermatophyta</taxon>
        <taxon>Magnoliopsida</taxon>
        <taxon>eudicotyledons</taxon>
        <taxon>Gunneridae</taxon>
        <taxon>Pentapetalae</taxon>
        <taxon>rosids</taxon>
        <taxon>malvids</taxon>
        <taxon>Myrtales</taxon>
        <taxon>Melastomataceae</taxon>
        <taxon>Melastomatoideae</taxon>
        <taxon>Melastomateae</taxon>
        <taxon>Melastoma</taxon>
    </lineage>
</organism>
<dbReference type="Proteomes" id="UP001057402">
    <property type="component" value="Chromosome 1"/>
</dbReference>
<proteinExistence type="predicted"/>
<gene>
    <name evidence="1" type="ORF">MLD38_000544</name>
</gene>
<evidence type="ECO:0000313" key="1">
    <source>
        <dbReference type="EMBL" id="KAI4388191.1"/>
    </source>
</evidence>
<reference evidence="2" key="1">
    <citation type="journal article" date="2023" name="Front. Plant Sci.">
        <title>Chromosomal-level genome assembly of Melastoma candidum provides insights into trichome evolution.</title>
        <authorList>
            <person name="Zhong Y."/>
            <person name="Wu W."/>
            <person name="Sun C."/>
            <person name="Zou P."/>
            <person name="Liu Y."/>
            <person name="Dai S."/>
            <person name="Zhou R."/>
        </authorList>
    </citation>
    <scope>NUCLEOTIDE SEQUENCE [LARGE SCALE GENOMIC DNA]</scope>
</reference>
<name>A0ACB9SDS2_9MYRT</name>
<accession>A0ACB9SDS2</accession>
<sequence>MEKKMRMKSRLKYLDCFLRASSVPLNIATVCLTSTNRQDNLSYGPIRFSNFLALRYMACVSFISAAYALASSFASWVEAVAARAWLFFIPDQIVAYLMVISTAAVTNFLYLAYHGDRDVTWSEACSSYTAFCDRTRLALVLHFISLFCFFTLAVISAYRTFSDFNPPYVPTKEPDEE</sequence>
<protein>
    <submittedName>
        <fullName evidence="1">Uncharacterized protein</fullName>
    </submittedName>
</protein>
<dbReference type="EMBL" id="CM042880">
    <property type="protein sequence ID" value="KAI4388191.1"/>
    <property type="molecule type" value="Genomic_DNA"/>
</dbReference>
<keyword evidence="2" id="KW-1185">Reference proteome</keyword>
<evidence type="ECO:0000313" key="2">
    <source>
        <dbReference type="Proteomes" id="UP001057402"/>
    </source>
</evidence>
<comment type="caution">
    <text evidence="1">The sequence shown here is derived from an EMBL/GenBank/DDBJ whole genome shotgun (WGS) entry which is preliminary data.</text>
</comment>